<reference evidence="3" key="1">
    <citation type="submission" date="2011-07" db="EMBL/GenBank/DDBJ databases">
        <authorList>
            <consortium name="Caenorhabditis brenneri Sequencing and Analysis Consortium"/>
            <person name="Wilson R.K."/>
        </authorList>
    </citation>
    <scope>NUCLEOTIDE SEQUENCE [LARGE SCALE GENOMIC DNA]</scope>
    <source>
        <strain evidence="3">PB2801</strain>
    </source>
</reference>
<proteinExistence type="predicted"/>
<dbReference type="InParanoid" id="G0MKP9"/>
<dbReference type="Proteomes" id="UP000008068">
    <property type="component" value="Unassembled WGS sequence"/>
</dbReference>
<dbReference type="HOGENOM" id="CLU_3425175_0_0_1"/>
<dbReference type="EMBL" id="GL379798">
    <property type="protein sequence ID" value="EGT33727.1"/>
    <property type="molecule type" value="Genomic_DNA"/>
</dbReference>
<evidence type="ECO:0000313" key="3">
    <source>
        <dbReference type="Proteomes" id="UP000008068"/>
    </source>
</evidence>
<gene>
    <name evidence="2" type="ORF">CAEBREN_28910</name>
</gene>
<evidence type="ECO:0000313" key="2">
    <source>
        <dbReference type="EMBL" id="EGT33727.1"/>
    </source>
</evidence>
<evidence type="ECO:0000256" key="1">
    <source>
        <dbReference type="SAM" id="MobiDB-lite"/>
    </source>
</evidence>
<accession>G0MKP9</accession>
<protein>
    <submittedName>
        <fullName evidence="2">Uncharacterized protein</fullName>
    </submittedName>
</protein>
<keyword evidence="3" id="KW-1185">Reference proteome</keyword>
<sequence>MHSIGIMMKEEKKKQTETSWEN</sequence>
<organism evidence="3">
    <name type="scientific">Caenorhabditis brenneri</name>
    <name type="common">Nematode worm</name>
    <dbReference type="NCBI Taxonomy" id="135651"/>
    <lineage>
        <taxon>Eukaryota</taxon>
        <taxon>Metazoa</taxon>
        <taxon>Ecdysozoa</taxon>
        <taxon>Nematoda</taxon>
        <taxon>Chromadorea</taxon>
        <taxon>Rhabditida</taxon>
        <taxon>Rhabditina</taxon>
        <taxon>Rhabditomorpha</taxon>
        <taxon>Rhabditoidea</taxon>
        <taxon>Rhabditidae</taxon>
        <taxon>Peloderinae</taxon>
        <taxon>Caenorhabditis</taxon>
    </lineage>
</organism>
<dbReference type="AlphaFoldDB" id="G0MKP9"/>
<feature type="region of interest" description="Disordered" evidence="1">
    <location>
        <begin position="1"/>
        <end position="22"/>
    </location>
</feature>
<name>G0MKP9_CAEBE</name>